<dbReference type="Proteomes" id="UP000011715">
    <property type="component" value="Unassembled WGS sequence"/>
</dbReference>
<dbReference type="AlphaFoldDB" id="A0A0C4DNC7"/>
<reference evidence="1" key="2">
    <citation type="submission" date="2010-05" db="EMBL/GenBank/DDBJ databases">
        <title>The Genome Sequence of Magnaporthe poae strain ATCC 64411.</title>
        <authorList>
            <consortium name="The Broad Institute Genome Sequencing Platform"/>
            <consortium name="Broad Institute Genome Sequencing Center for Infectious Disease"/>
            <person name="Ma L.-J."/>
            <person name="Dead R."/>
            <person name="Young S."/>
            <person name="Zeng Q."/>
            <person name="Koehrsen M."/>
            <person name="Alvarado L."/>
            <person name="Berlin A."/>
            <person name="Chapman S.B."/>
            <person name="Chen Z."/>
            <person name="Freedman E."/>
            <person name="Gellesch M."/>
            <person name="Goldberg J."/>
            <person name="Griggs A."/>
            <person name="Gujja S."/>
            <person name="Heilman E.R."/>
            <person name="Heiman D."/>
            <person name="Hepburn T."/>
            <person name="Howarth C."/>
            <person name="Jen D."/>
            <person name="Larson L."/>
            <person name="Mehta T."/>
            <person name="Neiman D."/>
            <person name="Pearson M."/>
            <person name="Roberts A."/>
            <person name="Saif S."/>
            <person name="Shea T."/>
            <person name="Shenoy N."/>
            <person name="Sisk P."/>
            <person name="Stolte C."/>
            <person name="Sykes S."/>
            <person name="Walk T."/>
            <person name="White J."/>
            <person name="Yandava C."/>
            <person name="Haas B."/>
            <person name="Nusbaum C."/>
            <person name="Birren B."/>
        </authorList>
    </citation>
    <scope>NUCLEOTIDE SEQUENCE</scope>
    <source>
        <strain evidence="1">ATCC 64411</strain>
    </source>
</reference>
<dbReference type="EMBL" id="ADBL01000309">
    <property type="status" value="NOT_ANNOTATED_CDS"/>
    <property type="molecule type" value="Genomic_DNA"/>
</dbReference>
<evidence type="ECO:0000313" key="1">
    <source>
        <dbReference type="EMBL" id="KLU82233.1"/>
    </source>
</evidence>
<reference evidence="3" key="1">
    <citation type="submission" date="2010-05" db="EMBL/GenBank/DDBJ databases">
        <title>The genome sequence of Magnaporthe poae strain ATCC 64411.</title>
        <authorList>
            <person name="Ma L.-J."/>
            <person name="Dead R."/>
            <person name="Young S."/>
            <person name="Zeng Q."/>
            <person name="Koehrsen M."/>
            <person name="Alvarado L."/>
            <person name="Berlin A."/>
            <person name="Chapman S.B."/>
            <person name="Chen Z."/>
            <person name="Freedman E."/>
            <person name="Gellesch M."/>
            <person name="Goldberg J."/>
            <person name="Griggs A."/>
            <person name="Gujja S."/>
            <person name="Heilman E.R."/>
            <person name="Heiman D."/>
            <person name="Hepburn T."/>
            <person name="Howarth C."/>
            <person name="Jen D."/>
            <person name="Larson L."/>
            <person name="Mehta T."/>
            <person name="Neiman D."/>
            <person name="Pearson M."/>
            <person name="Roberts A."/>
            <person name="Saif S."/>
            <person name="Shea T."/>
            <person name="Shenoy N."/>
            <person name="Sisk P."/>
            <person name="Stolte C."/>
            <person name="Sykes S."/>
            <person name="Walk T."/>
            <person name="White J."/>
            <person name="Yandava C."/>
            <person name="Haas B."/>
            <person name="Nusbaum C."/>
            <person name="Birren B."/>
        </authorList>
    </citation>
    <scope>NUCLEOTIDE SEQUENCE [LARGE SCALE GENOMIC DNA]</scope>
    <source>
        <strain evidence="3">ATCC 64411 / 73-15</strain>
    </source>
</reference>
<dbReference type="VEuPathDB" id="FungiDB:MAPG_01308"/>
<sequence length="103" mass="11232">MHAAENREGLDPRKVKINLTAGPYKNIFCPMAAQSTHRPRHVWVFSLLKIGVPAHSAHHEKIGNTTGQDENQILAPGPLLARNQGLILVQLSVAASASHSQDR</sequence>
<protein>
    <submittedName>
        <fullName evidence="1 2">Uncharacterized protein</fullName>
    </submittedName>
</protein>
<organism evidence="2 3">
    <name type="scientific">Magnaporthiopsis poae (strain ATCC 64411 / 73-15)</name>
    <name type="common">Kentucky bluegrass fungus</name>
    <name type="synonym">Magnaporthe poae</name>
    <dbReference type="NCBI Taxonomy" id="644358"/>
    <lineage>
        <taxon>Eukaryota</taxon>
        <taxon>Fungi</taxon>
        <taxon>Dikarya</taxon>
        <taxon>Ascomycota</taxon>
        <taxon>Pezizomycotina</taxon>
        <taxon>Sordariomycetes</taxon>
        <taxon>Sordariomycetidae</taxon>
        <taxon>Magnaporthales</taxon>
        <taxon>Magnaporthaceae</taxon>
        <taxon>Magnaporthiopsis</taxon>
    </lineage>
</organism>
<reference evidence="2" key="5">
    <citation type="submission" date="2015-06" db="UniProtKB">
        <authorList>
            <consortium name="EnsemblFungi"/>
        </authorList>
    </citation>
    <scope>IDENTIFICATION</scope>
    <source>
        <strain evidence="2">ATCC 64411</strain>
    </source>
</reference>
<dbReference type="EMBL" id="GL876966">
    <property type="protein sequence ID" value="KLU82233.1"/>
    <property type="molecule type" value="Genomic_DNA"/>
</dbReference>
<name>A0A0C4DNC7_MAGP6</name>
<dbReference type="EnsemblFungi" id="MAPG_01308T0">
    <property type="protein sequence ID" value="MAPG_01308T0"/>
    <property type="gene ID" value="MAPG_01308"/>
</dbReference>
<proteinExistence type="predicted"/>
<reference evidence="1" key="3">
    <citation type="submission" date="2011-03" db="EMBL/GenBank/DDBJ databases">
        <title>Annotation of Magnaporthe poae ATCC 64411.</title>
        <authorList>
            <person name="Ma L.-J."/>
            <person name="Dead R."/>
            <person name="Young S.K."/>
            <person name="Zeng Q."/>
            <person name="Gargeya S."/>
            <person name="Fitzgerald M."/>
            <person name="Haas B."/>
            <person name="Abouelleil A."/>
            <person name="Alvarado L."/>
            <person name="Arachchi H.M."/>
            <person name="Berlin A."/>
            <person name="Brown A."/>
            <person name="Chapman S.B."/>
            <person name="Chen Z."/>
            <person name="Dunbar C."/>
            <person name="Freedman E."/>
            <person name="Gearin G."/>
            <person name="Gellesch M."/>
            <person name="Goldberg J."/>
            <person name="Griggs A."/>
            <person name="Gujja S."/>
            <person name="Heiman D."/>
            <person name="Howarth C."/>
            <person name="Larson L."/>
            <person name="Lui A."/>
            <person name="MacDonald P.J.P."/>
            <person name="Mehta T."/>
            <person name="Montmayeur A."/>
            <person name="Murphy C."/>
            <person name="Neiman D."/>
            <person name="Pearson M."/>
            <person name="Priest M."/>
            <person name="Roberts A."/>
            <person name="Saif S."/>
            <person name="Shea T."/>
            <person name="Shenoy N."/>
            <person name="Sisk P."/>
            <person name="Stolte C."/>
            <person name="Sykes S."/>
            <person name="Yandava C."/>
            <person name="Wortman J."/>
            <person name="Nusbaum C."/>
            <person name="Birren B."/>
        </authorList>
    </citation>
    <scope>NUCLEOTIDE SEQUENCE</scope>
    <source>
        <strain evidence="1">ATCC 64411</strain>
    </source>
</reference>
<evidence type="ECO:0000313" key="3">
    <source>
        <dbReference type="Proteomes" id="UP000011715"/>
    </source>
</evidence>
<evidence type="ECO:0000313" key="2">
    <source>
        <dbReference type="EnsemblFungi" id="MAPG_01308T0"/>
    </source>
</evidence>
<accession>A0A0C4DNC7</accession>
<gene>
    <name evidence="1" type="ORF">MAPG_01308</name>
</gene>
<keyword evidence="3" id="KW-1185">Reference proteome</keyword>
<reference evidence="2" key="4">
    <citation type="journal article" date="2015" name="G3 (Bethesda)">
        <title>Genome sequences of three phytopathogenic species of the Magnaporthaceae family of fungi.</title>
        <authorList>
            <person name="Okagaki L.H."/>
            <person name="Nunes C.C."/>
            <person name="Sailsbery J."/>
            <person name="Clay B."/>
            <person name="Brown D."/>
            <person name="John T."/>
            <person name="Oh Y."/>
            <person name="Young N."/>
            <person name="Fitzgerald M."/>
            <person name="Haas B.J."/>
            <person name="Zeng Q."/>
            <person name="Young S."/>
            <person name="Adiconis X."/>
            <person name="Fan L."/>
            <person name="Levin J.Z."/>
            <person name="Mitchell T.K."/>
            <person name="Okubara P.A."/>
            <person name="Farman M.L."/>
            <person name="Kohn L.M."/>
            <person name="Birren B."/>
            <person name="Ma L.-J."/>
            <person name="Dean R.A."/>
        </authorList>
    </citation>
    <scope>NUCLEOTIDE SEQUENCE</scope>
    <source>
        <strain evidence="2">ATCC 64411 / 73-15</strain>
    </source>
</reference>